<organism evidence="2 3">
    <name type="scientific">Bombardia bombarda</name>
    <dbReference type="NCBI Taxonomy" id="252184"/>
    <lineage>
        <taxon>Eukaryota</taxon>
        <taxon>Fungi</taxon>
        <taxon>Dikarya</taxon>
        <taxon>Ascomycota</taxon>
        <taxon>Pezizomycotina</taxon>
        <taxon>Sordariomycetes</taxon>
        <taxon>Sordariomycetidae</taxon>
        <taxon>Sordariales</taxon>
        <taxon>Lasiosphaeriaceae</taxon>
        <taxon>Bombardia</taxon>
    </lineage>
</organism>
<name>A0AA39X7J0_9PEZI</name>
<protein>
    <submittedName>
        <fullName evidence="2">Uncharacterized protein</fullName>
    </submittedName>
</protein>
<reference evidence="2" key="1">
    <citation type="submission" date="2023-06" db="EMBL/GenBank/DDBJ databases">
        <title>Genome-scale phylogeny and comparative genomics of the fungal order Sordariales.</title>
        <authorList>
            <consortium name="Lawrence Berkeley National Laboratory"/>
            <person name="Hensen N."/>
            <person name="Bonometti L."/>
            <person name="Westerberg I."/>
            <person name="Brannstrom I.O."/>
            <person name="Guillou S."/>
            <person name="Cros-Aarteil S."/>
            <person name="Calhoun S."/>
            <person name="Haridas S."/>
            <person name="Kuo A."/>
            <person name="Mondo S."/>
            <person name="Pangilinan J."/>
            <person name="Riley R."/>
            <person name="LaButti K."/>
            <person name="Andreopoulos B."/>
            <person name="Lipzen A."/>
            <person name="Chen C."/>
            <person name="Yanf M."/>
            <person name="Daum C."/>
            <person name="Ng V."/>
            <person name="Clum A."/>
            <person name="Steindorff A."/>
            <person name="Ohm R."/>
            <person name="Martin F."/>
            <person name="Silar P."/>
            <person name="Natvig D."/>
            <person name="Lalanne C."/>
            <person name="Gautier V."/>
            <person name="Ament-velasquez S.L."/>
            <person name="Kruys A."/>
            <person name="Hutchinson M.I."/>
            <person name="Powell A.J."/>
            <person name="Barry K."/>
            <person name="Miller A.N."/>
            <person name="Grigoriev I.V."/>
            <person name="Debuchy R."/>
            <person name="Gladieux P."/>
            <person name="Thoren M.H."/>
            <person name="Johannesson H."/>
        </authorList>
    </citation>
    <scope>NUCLEOTIDE SEQUENCE</scope>
    <source>
        <strain evidence="2">SMH3391-2</strain>
    </source>
</reference>
<feature type="chain" id="PRO_5041263480" evidence="1">
    <location>
        <begin position="21"/>
        <end position="98"/>
    </location>
</feature>
<feature type="signal peptide" evidence="1">
    <location>
        <begin position="1"/>
        <end position="20"/>
    </location>
</feature>
<dbReference type="EMBL" id="JAULSR010000002">
    <property type="protein sequence ID" value="KAK0628764.1"/>
    <property type="molecule type" value="Genomic_DNA"/>
</dbReference>
<keyword evidence="1" id="KW-0732">Signal</keyword>
<proteinExistence type="predicted"/>
<evidence type="ECO:0000313" key="3">
    <source>
        <dbReference type="Proteomes" id="UP001174934"/>
    </source>
</evidence>
<evidence type="ECO:0000256" key="1">
    <source>
        <dbReference type="SAM" id="SignalP"/>
    </source>
</evidence>
<dbReference type="AlphaFoldDB" id="A0AA39X7J0"/>
<sequence length="98" mass="10792">MNLKFSLSLITLLLAVGGLAQTTQPTECTRELARSDDCADVINPNACYNQFRWTSSRTLQCIDGKDQADRARKACKCCSCVGTVMCDWVKTNKLCAAH</sequence>
<evidence type="ECO:0000313" key="2">
    <source>
        <dbReference type="EMBL" id="KAK0628764.1"/>
    </source>
</evidence>
<keyword evidence="3" id="KW-1185">Reference proteome</keyword>
<comment type="caution">
    <text evidence="2">The sequence shown here is derived from an EMBL/GenBank/DDBJ whole genome shotgun (WGS) entry which is preliminary data.</text>
</comment>
<dbReference type="Proteomes" id="UP001174934">
    <property type="component" value="Unassembled WGS sequence"/>
</dbReference>
<gene>
    <name evidence="2" type="ORF">B0T17DRAFT_614640</name>
</gene>
<accession>A0AA39X7J0</accession>